<protein>
    <recommendedName>
        <fullName evidence="2">Beta-lactamase-related domain-containing protein</fullName>
    </recommendedName>
</protein>
<reference evidence="3 4" key="2">
    <citation type="journal article" date="2016" name="Environ. Microbiol. Rep.">
        <title>Metagenomic evidence for the presence of phototrophic Gemmatimonadetes bacteria in diverse environments.</title>
        <authorList>
            <person name="Zeng Y."/>
            <person name="Baumbach J."/>
            <person name="Barbosa E.G."/>
            <person name="Azevedo V."/>
            <person name="Zhang C."/>
            <person name="Koblizek M."/>
        </authorList>
    </citation>
    <scope>NUCLEOTIDE SEQUENCE [LARGE SCALE GENOMIC DNA]</scope>
    <source>
        <strain evidence="3 4">AP64</strain>
    </source>
</reference>
<dbReference type="Pfam" id="PF00144">
    <property type="entry name" value="Beta-lactamase"/>
    <property type="match status" value="1"/>
</dbReference>
<dbReference type="PANTHER" id="PTHR46825:SF12">
    <property type="entry name" value="PENICILLIN-BINDING PROTEIN 4"/>
    <property type="match status" value="1"/>
</dbReference>
<dbReference type="AlphaFoldDB" id="A0A143BPB5"/>
<accession>A0A143BPB5</accession>
<dbReference type="RefSeq" id="WP_043581776.1">
    <property type="nucleotide sequence ID" value="NZ_CP011454.1"/>
</dbReference>
<organism evidence="3 4">
    <name type="scientific">Gemmatimonas phototrophica</name>
    <dbReference type="NCBI Taxonomy" id="1379270"/>
    <lineage>
        <taxon>Bacteria</taxon>
        <taxon>Pseudomonadati</taxon>
        <taxon>Gemmatimonadota</taxon>
        <taxon>Gemmatimonadia</taxon>
        <taxon>Gemmatimonadales</taxon>
        <taxon>Gemmatimonadaceae</taxon>
        <taxon>Gemmatimonas</taxon>
    </lineage>
</organism>
<evidence type="ECO:0000313" key="3">
    <source>
        <dbReference type="EMBL" id="AMW06284.1"/>
    </source>
</evidence>
<dbReference type="SUPFAM" id="SSF56601">
    <property type="entry name" value="beta-lactamase/transpeptidase-like"/>
    <property type="match status" value="1"/>
</dbReference>
<dbReference type="EMBL" id="CP011454">
    <property type="protein sequence ID" value="AMW06284.1"/>
    <property type="molecule type" value="Genomic_DNA"/>
</dbReference>
<dbReference type="InterPro" id="IPR001466">
    <property type="entry name" value="Beta-lactam-related"/>
</dbReference>
<gene>
    <name evidence="3" type="ORF">GEMMAAP_18860</name>
</gene>
<feature type="signal peptide" evidence="1">
    <location>
        <begin position="1"/>
        <end position="23"/>
    </location>
</feature>
<dbReference type="STRING" id="1379270.GEMMAAP_18860"/>
<dbReference type="OrthoDB" id="9799367at2"/>
<evidence type="ECO:0000313" key="4">
    <source>
        <dbReference type="Proteomes" id="UP000076404"/>
    </source>
</evidence>
<dbReference type="Gene3D" id="3.40.710.10">
    <property type="entry name" value="DD-peptidase/beta-lactamase superfamily"/>
    <property type="match status" value="1"/>
</dbReference>
<feature type="domain" description="Beta-lactamase-related" evidence="2">
    <location>
        <begin position="49"/>
        <end position="374"/>
    </location>
</feature>
<dbReference type="Proteomes" id="UP000076404">
    <property type="component" value="Chromosome"/>
</dbReference>
<dbReference type="KEGG" id="gph:GEMMAAP_18860"/>
<keyword evidence="1" id="KW-0732">Signal</keyword>
<evidence type="ECO:0000256" key="1">
    <source>
        <dbReference type="SAM" id="SignalP"/>
    </source>
</evidence>
<dbReference type="eggNOG" id="COG1680">
    <property type="taxonomic scope" value="Bacteria"/>
</dbReference>
<name>A0A143BPB5_9BACT</name>
<dbReference type="PANTHER" id="PTHR46825">
    <property type="entry name" value="D-ALANYL-D-ALANINE-CARBOXYPEPTIDASE/ENDOPEPTIDASE AMPH"/>
    <property type="match status" value="1"/>
</dbReference>
<reference evidence="3 4" key="1">
    <citation type="journal article" date="2014" name="Proc. Natl. Acad. Sci. U.S.A.">
        <title>Functional type 2 photosynthetic reaction centers found in the rare bacterial phylum Gemmatimonadetes.</title>
        <authorList>
            <person name="Zeng Y."/>
            <person name="Feng F."/>
            <person name="Medova H."/>
            <person name="Dean J."/>
            <person name="Koblizek M."/>
        </authorList>
    </citation>
    <scope>NUCLEOTIDE SEQUENCE [LARGE SCALE GENOMIC DNA]</scope>
    <source>
        <strain evidence="3 4">AP64</strain>
    </source>
</reference>
<dbReference type="InterPro" id="IPR012338">
    <property type="entry name" value="Beta-lactam/transpept-like"/>
</dbReference>
<keyword evidence="4" id="KW-1185">Reference proteome</keyword>
<evidence type="ECO:0000259" key="2">
    <source>
        <dbReference type="Pfam" id="PF00144"/>
    </source>
</evidence>
<sequence>MRTRPYTLLFALLAVTGVPVASAQSADSLRARIESPRIAGDTGVAGLTLDELLARANTPGISVAVIHNFAVHWARGYGVADAATGRRVDARTRFQAASISKPVTALAVMRLVQDGKVSLDDDINATLRSWRVPDSEFTRSQKVTWRSLLSHTSGADDGLGFPGYDPGAPRPTLVQILKGEGPTNVRAVTFARAPYARFKYSGGGSTIVQLALTDLTQRDFAGWMRDMVLAPLGMNNSGFEQPAPDSLHARLAHAHSAQGRRMGDVPWHVYPEQSAAGLWTTAEDLARFVIEIQRAARGPQGAVLTQAAAREMLTPVGTGAFGVGPMLSYRGEGWYFHHSGGNWGFTANVEGHVRHGYGLVVMTNGGVGGRVIAELTERVARAYGWDRVVEPLRR</sequence>
<feature type="chain" id="PRO_5007506680" description="Beta-lactamase-related domain-containing protein" evidence="1">
    <location>
        <begin position="24"/>
        <end position="394"/>
    </location>
</feature>
<dbReference type="InterPro" id="IPR050491">
    <property type="entry name" value="AmpC-like"/>
</dbReference>
<proteinExistence type="predicted"/>